<organism evidence="12 13">
    <name type="scientific">Rhizobium mesosinicum</name>
    <dbReference type="NCBI Taxonomy" id="335017"/>
    <lineage>
        <taxon>Bacteria</taxon>
        <taxon>Pseudomonadati</taxon>
        <taxon>Pseudomonadota</taxon>
        <taxon>Alphaproteobacteria</taxon>
        <taxon>Hyphomicrobiales</taxon>
        <taxon>Rhizobiaceae</taxon>
        <taxon>Rhizobium/Agrobacterium group</taxon>
        <taxon>Rhizobium</taxon>
    </lineage>
</organism>
<dbReference type="InterPro" id="IPR007029">
    <property type="entry name" value="YHS_dom"/>
</dbReference>
<evidence type="ECO:0000313" key="12">
    <source>
        <dbReference type="EMBL" id="MBW9051536.1"/>
    </source>
</evidence>
<gene>
    <name evidence="12" type="ORF">JNB85_03790</name>
</gene>
<dbReference type="InterPro" id="IPR023298">
    <property type="entry name" value="ATPase_P-typ_TM_dom_sf"/>
</dbReference>
<comment type="subcellular location">
    <subcellularLocation>
        <location evidence="10">Cell membrane</location>
    </subcellularLocation>
    <subcellularLocation>
        <location evidence="1">Endomembrane system</location>
        <topology evidence="1">Multi-pass membrane protein</topology>
    </subcellularLocation>
</comment>
<dbReference type="InterPro" id="IPR012348">
    <property type="entry name" value="RNR-like"/>
</dbReference>
<dbReference type="Pfam" id="PF00122">
    <property type="entry name" value="E1-E2_ATPase"/>
    <property type="match status" value="1"/>
</dbReference>
<feature type="domain" description="TRASH" evidence="11">
    <location>
        <begin position="86"/>
        <end position="124"/>
    </location>
</feature>
<feature type="transmembrane region" description="Helical" evidence="10">
    <location>
        <begin position="190"/>
        <end position="210"/>
    </location>
</feature>
<dbReference type="InterPro" id="IPR001757">
    <property type="entry name" value="P_typ_ATPase"/>
</dbReference>
<dbReference type="Pfam" id="PF00702">
    <property type="entry name" value="Hydrolase"/>
    <property type="match status" value="1"/>
</dbReference>
<reference evidence="12 13" key="1">
    <citation type="journal article" date="2021" name="MBio">
        <title>Poor Competitiveness of Bradyrhizobium in Pigeon Pea Root Colonization in Indian Soils.</title>
        <authorList>
            <person name="Chalasani D."/>
            <person name="Basu A."/>
            <person name="Pullabhotla S.V.S.R.N."/>
            <person name="Jorrin B."/>
            <person name="Neal A.L."/>
            <person name="Poole P.S."/>
            <person name="Podile A.R."/>
            <person name="Tkacz A."/>
        </authorList>
    </citation>
    <scope>NUCLEOTIDE SEQUENCE [LARGE SCALE GENOMIC DNA]</scope>
    <source>
        <strain evidence="12 13">HU56</strain>
    </source>
</reference>
<dbReference type="InterPro" id="IPR027256">
    <property type="entry name" value="P-typ_ATPase_IB"/>
</dbReference>
<feature type="domain" description="TRASH" evidence="11">
    <location>
        <begin position="40"/>
        <end position="78"/>
    </location>
</feature>
<protein>
    <submittedName>
        <fullName evidence="12">Heavy metal translocating P-type ATPase</fullName>
    </submittedName>
</protein>
<feature type="transmembrane region" description="Helical" evidence="10">
    <location>
        <begin position="255"/>
        <end position="275"/>
    </location>
</feature>
<dbReference type="SFLD" id="SFLDF00027">
    <property type="entry name" value="p-type_atpase"/>
    <property type="match status" value="1"/>
</dbReference>
<dbReference type="Pfam" id="PF04945">
    <property type="entry name" value="YHS"/>
    <property type="match status" value="2"/>
</dbReference>
<keyword evidence="5 10" id="KW-0547">Nucleotide-binding</keyword>
<name>A0ABS7GPG3_9HYPH</name>
<evidence type="ECO:0000256" key="9">
    <source>
        <dbReference type="ARBA" id="ARBA00023136"/>
    </source>
</evidence>
<dbReference type="Gene3D" id="3.40.50.1000">
    <property type="entry name" value="HAD superfamily/HAD-like"/>
    <property type="match status" value="1"/>
</dbReference>
<dbReference type="InterPro" id="IPR044492">
    <property type="entry name" value="P_typ_ATPase_HD_dom"/>
</dbReference>
<dbReference type="NCBIfam" id="TIGR01511">
    <property type="entry name" value="ATPase-IB1_Cu"/>
    <property type="match status" value="1"/>
</dbReference>
<dbReference type="SMART" id="SM00746">
    <property type="entry name" value="TRASH"/>
    <property type="match status" value="2"/>
</dbReference>
<evidence type="ECO:0000259" key="11">
    <source>
        <dbReference type="SMART" id="SM00746"/>
    </source>
</evidence>
<comment type="similarity">
    <text evidence="2 10">Belongs to the cation transport ATPase (P-type) (TC 3.A.3) family. Type IB subfamily.</text>
</comment>
<evidence type="ECO:0000256" key="1">
    <source>
        <dbReference type="ARBA" id="ARBA00004127"/>
    </source>
</evidence>
<evidence type="ECO:0000256" key="5">
    <source>
        <dbReference type="ARBA" id="ARBA00022741"/>
    </source>
</evidence>
<dbReference type="SUPFAM" id="SSF81653">
    <property type="entry name" value="Calcium ATPase, transduction domain A"/>
    <property type="match status" value="1"/>
</dbReference>
<accession>A0ABS7GPG3</accession>
<dbReference type="InterPro" id="IPR045800">
    <property type="entry name" value="HMBD"/>
</dbReference>
<dbReference type="SUPFAM" id="SSF47240">
    <property type="entry name" value="Ferritin-like"/>
    <property type="match status" value="2"/>
</dbReference>
<dbReference type="PROSITE" id="PS00154">
    <property type="entry name" value="ATPASE_E1_E2"/>
    <property type="match status" value="1"/>
</dbReference>
<evidence type="ECO:0000256" key="2">
    <source>
        <dbReference type="ARBA" id="ARBA00006024"/>
    </source>
</evidence>
<keyword evidence="13" id="KW-1185">Reference proteome</keyword>
<dbReference type="SFLD" id="SFLDS00003">
    <property type="entry name" value="Haloacid_Dehalogenase"/>
    <property type="match status" value="1"/>
</dbReference>
<evidence type="ECO:0000256" key="3">
    <source>
        <dbReference type="ARBA" id="ARBA00022692"/>
    </source>
</evidence>
<dbReference type="SUPFAM" id="SSF81665">
    <property type="entry name" value="Calcium ATPase, transmembrane domain M"/>
    <property type="match status" value="1"/>
</dbReference>
<dbReference type="SFLD" id="SFLDG00002">
    <property type="entry name" value="C1.7:_P-type_atpase_like"/>
    <property type="match status" value="1"/>
</dbReference>
<sequence length="846" mass="89065">MDIKHDHHHGHDHHGHHHHADGARCGCGHHEKAEDVVVRDPVCGMTVDPNAGKPSLDYHGHTYHFCSEGCRKKFEGAPQDYLTAKDPVCGMTVNRSNAKHFLKHEGEKFYFCSAGCKAKFEADPETYRQGKRPAAAAMPKGTLYTCPMHPEVVSDRPGDCPKCGMALEPMGIPPEDEGPNPELVDFIRRLWVSAVLSIPLLILTMGLMLGLSWPREALGEPLASYVELLLATPVILWAALPFFRRAWASVVNRSPNMWTLIGLGVGTAYLYSVVATLAPDLFPHSFRGHGDSVPVYFEAAAVIVALVFVGQVLELKARERTGSAIRALLDLAPKTTRRIDADGAERDVPVDEIQAGDRLRVRPGERIPVDGSVTDGQSTVDESMITGEPLPVEKAKGDALTGGTMNKNGALIMTAEKVGADTTLSRIVDMVAKAQRSRAPIQGAVDRVSAIFVPAVVAAAVAAFLVWSFVGPEPRLANALLAAVAVLIIACPCALGLATPMSIMIATGRGAQEGVLIKDAEALERFSKVDTLIVDKTGTLTEGKPRLTDVAPASGVDEAHLLALAASLERGSEHPLAEAIVSAAEDRGLALTAVTGFEAKTGKGVQGTVGSTLVALGNAAMLADLGIDPSPLSDKAEALRGDGKTVMFVTLNARLAGLVAVADRIKPTTATAIKALHDSSLKIIMATGDNERTARAVAKSLGIDEVRADVLPEDKKALVDELRAKGAVIAMAGDGVNDAPALAAADVGIAMGTGADVAMESAGITLVKGDLNGIVRARRLAEATMRNIRQNLAFAFGYNALGIPVAAGVLYPVFGLLLSPMIAAAAMSLSSVSVIGNALRLKAEKL</sequence>
<dbReference type="InterPro" id="IPR036412">
    <property type="entry name" value="HAD-like_sf"/>
</dbReference>
<dbReference type="CDD" id="cd02094">
    <property type="entry name" value="P-type_ATPase_Cu-like"/>
    <property type="match status" value="1"/>
</dbReference>
<dbReference type="InterPro" id="IPR023214">
    <property type="entry name" value="HAD_sf"/>
</dbReference>
<feature type="transmembrane region" description="Helical" evidence="10">
    <location>
        <begin position="817"/>
        <end position="839"/>
    </location>
</feature>
<dbReference type="InterPro" id="IPR011017">
    <property type="entry name" value="TRASH_dom"/>
</dbReference>
<feature type="transmembrane region" description="Helical" evidence="10">
    <location>
        <begin position="295"/>
        <end position="313"/>
    </location>
</feature>
<dbReference type="InterPro" id="IPR018303">
    <property type="entry name" value="ATPase_P-typ_P_site"/>
</dbReference>
<dbReference type="PANTHER" id="PTHR43520:SF8">
    <property type="entry name" value="P-TYPE CU(+) TRANSPORTER"/>
    <property type="match status" value="1"/>
</dbReference>
<dbReference type="Gene3D" id="1.10.620.20">
    <property type="entry name" value="Ribonucleotide Reductase, subunit A"/>
    <property type="match status" value="2"/>
</dbReference>
<dbReference type="PANTHER" id="PTHR43520">
    <property type="entry name" value="ATP7, ISOFORM B"/>
    <property type="match status" value="1"/>
</dbReference>
<feature type="transmembrane region" description="Helical" evidence="10">
    <location>
        <begin position="448"/>
        <end position="470"/>
    </location>
</feature>
<dbReference type="NCBIfam" id="TIGR01494">
    <property type="entry name" value="ATPase_P-type"/>
    <property type="match status" value="1"/>
</dbReference>
<dbReference type="InterPro" id="IPR059000">
    <property type="entry name" value="ATPase_P-type_domA"/>
</dbReference>
<keyword evidence="6 10" id="KW-0067">ATP-binding</keyword>
<keyword evidence="4 10" id="KW-0479">Metal-binding</keyword>
<dbReference type="EMBL" id="JAEUAK010000001">
    <property type="protein sequence ID" value="MBW9051536.1"/>
    <property type="molecule type" value="Genomic_DNA"/>
</dbReference>
<proteinExistence type="inferred from homology"/>
<feature type="transmembrane region" description="Helical" evidence="10">
    <location>
        <begin position="476"/>
        <end position="499"/>
    </location>
</feature>
<evidence type="ECO:0000256" key="10">
    <source>
        <dbReference type="RuleBase" id="RU362081"/>
    </source>
</evidence>
<evidence type="ECO:0000256" key="8">
    <source>
        <dbReference type="ARBA" id="ARBA00022989"/>
    </source>
</evidence>
<dbReference type="InterPro" id="IPR009078">
    <property type="entry name" value="Ferritin-like_SF"/>
</dbReference>
<feature type="transmembrane region" description="Helical" evidence="10">
    <location>
        <begin position="792"/>
        <end position="811"/>
    </location>
</feature>
<evidence type="ECO:0000256" key="4">
    <source>
        <dbReference type="ARBA" id="ARBA00022723"/>
    </source>
</evidence>
<dbReference type="InterPro" id="IPR023299">
    <property type="entry name" value="ATPase_P-typ_cyto_dom_N"/>
</dbReference>
<dbReference type="SUPFAM" id="SSF56784">
    <property type="entry name" value="HAD-like"/>
    <property type="match status" value="1"/>
</dbReference>
<feature type="transmembrane region" description="Helical" evidence="10">
    <location>
        <begin position="222"/>
        <end position="243"/>
    </location>
</feature>
<dbReference type="Gene3D" id="2.70.150.10">
    <property type="entry name" value="Calcium-transporting ATPase, cytoplasmic transduction domain A"/>
    <property type="match status" value="1"/>
</dbReference>
<evidence type="ECO:0000256" key="6">
    <source>
        <dbReference type="ARBA" id="ARBA00022840"/>
    </source>
</evidence>
<keyword evidence="9 10" id="KW-0472">Membrane</keyword>
<keyword evidence="7" id="KW-1278">Translocase</keyword>
<dbReference type="PRINTS" id="PR00943">
    <property type="entry name" value="CUATPASE"/>
</dbReference>
<dbReference type="InterPro" id="IPR008250">
    <property type="entry name" value="ATPase_P-typ_transduc_dom_A_sf"/>
</dbReference>
<keyword evidence="10" id="KW-1003">Cell membrane</keyword>
<dbReference type="Gene3D" id="3.40.1110.10">
    <property type="entry name" value="Calcium-transporting ATPase, cytoplasmic domain N"/>
    <property type="match status" value="1"/>
</dbReference>
<dbReference type="PRINTS" id="PR00119">
    <property type="entry name" value="CATATPASE"/>
</dbReference>
<evidence type="ECO:0000256" key="7">
    <source>
        <dbReference type="ARBA" id="ARBA00022967"/>
    </source>
</evidence>
<evidence type="ECO:0000313" key="13">
    <source>
        <dbReference type="Proteomes" id="UP000717752"/>
    </source>
</evidence>
<dbReference type="Proteomes" id="UP000717752">
    <property type="component" value="Unassembled WGS sequence"/>
</dbReference>
<keyword evidence="3 10" id="KW-0812">Transmembrane</keyword>
<keyword evidence="8 10" id="KW-1133">Transmembrane helix</keyword>
<comment type="caution">
    <text evidence="12">The sequence shown here is derived from an EMBL/GenBank/DDBJ whole genome shotgun (WGS) entry which is preliminary data.</text>
</comment>
<dbReference type="RefSeq" id="WP_220333040.1">
    <property type="nucleotide sequence ID" value="NZ_JAEUAK010000001.1"/>
</dbReference>
<dbReference type="NCBIfam" id="TIGR01525">
    <property type="entry name" value="ATPase-IB_hvy"/>
    <property type="match status" value="1"/>
</dbReference>
<dbReference type="Pfam" id="PF19335">
    <property type="entry name" value="HMBD"/>
    <property type="match status" value="1"/>
</dbReference>